<gene>
    <name evidence="9" type="ORF">CBF32_10395</name>
    <name evidence="8" type="ORF">HED35_09380</name>
</gene>
<dbReference type="PANTHER" id="PTHR24220">
    <property type="entry name" value="IMPORT ATP-BINDING PROTEIN"/>
    <property type="match status" value="1"/>
</dbReference>
<dbReference type="RefSeq" id="WP_114290171.1">
    <property type="nucleotide sequence ID" value="NZ_CP081470.1"/>
</dbReference>
<reference evidence="8 11" key="2">
    <citation type="submission" date="2020-03" db="EMBL/GenBank/DDBJ databases">
        <title>Bacterial samples isolated from urine from healthy bovine heifers (Gyr breed).</title>
        <authorList>
            <person name="Giannattasio-Ferraz S."/>
            <person name="Maskeri L."/>
            <person name="Penido A."/>
            <person name="Barbosa-Stancioli E.F."/>
            <person name="Putonti C."/>
        </authorList>
    </citation>
    <scope>NUCLEOTIDE SEQUENCE [LARGE SCALE GENOMIC DNA]</scope>
    <source>
        <strain evidence="8 11">UFMG-H7</strain>
    </source>
</reference>
<dbReference type="Gene3D" id="3.40.50.300">
    <property type="entry name" value="P-loop containing nucleotide triphosphate hydrolases"/>
    <property type="match status" value="1"/>
</dbReference>
<evidence type="ECO:0000313" key="8">
    <source>
        <dbReference type="EMBL" id="NKC68300.1"/>
    </source>
</evidence>
<feature type="domain" description="ABC transporter" evidence="7">
    <location>
        <begin position="2"/>
        <end position="235"/>
    </location>
</feature>
<dbReference type="GeneID" id="63147073"/>
<dbReference type="SMART" id="SM00382">
    <property type="entry name" value="AAA"/>
    <property type="match status" value="1"/>
</dbReference>
<keyword evidence="2" id="KW-0813">Transport</keyword>
<dbReference type="OrthoDB" id="9791546at2"/>
<evidence type="ECO:0000256" key="6">
    <source>
        <dbReference type="ARBA" id="ARBA00055994"/>
    </source>
</evidence>
<sequence length="236" mass="26475">MIRFSHVYKKYTEGNLALSDVSLDVSQGEFLYLIGPSGSGKSTIIKLLTCEERLTQGFLQIGNIDLLKLPDKKLPDYRRQIGVIPQDIFLLDHLTVYKNIVYSLNAIDFDRKKIKEKALAALSQVGMLSFKNDYPSELSIGQQQKVAIARAIVNNPKIILADEPTSNLDNKSSIEIMRILYKLNQDGATILMATHNSTIVNTVRNRVLEIDNGELVRDQSNGDYGLSTDNKDIFII</sequence>
<dbReference type="SUPFAM" id="SSF52540">
    <property type="entry name" value="P-loop containing nucleoside triphosphate hydrolases"/>
    <property type="match status" value="1"/>
</dbReference>
<evidence type="ECO:0000313" key="11">
    <source>
        <dbReference type="Proteomes" id="UP000521358"/>
    </source>
</evidence>
<evidence type="ECO:0000256" key="2">
    <source>
        <dbReference type="ARBA" id="ARBA00022448"/>
    </source>
</evidence>
<accession>A0A369AT64</accession>
<dbReference type="GO" id="GO:0016887">
    <property type="term" value="F:ATP hydrolysis activity"/>
    <property type="evidence" value="ECO:0007669"/>
    <property type="project" value="InterPro"/>
</dbReference>
<dbReference type="GO" id="GO:0005886">
    <property type="term" value="C:plasma membrane"/>
    <property type="evidence" value="ECO:0007669"/>
    <property type="project" value="TreeGrafter"/>
</dbReference>
<dbReference type="InterPro" id="IPR027417">
    <property type="entry name" value="P-loop_NTPase"/>
</dbReference>
<dbReference type="Pfam" id="PF00005">
    <property type="entry name" value="ABC_tran"/>
    <property type="match status" value="1"/>
</dbReference>
<protein>
    <submittedName>
        <fullName evidence="8">ATP-binding cassette domain-containing protein</fullName>
    </submittedName>
    <submittedName>
        <fullName evidence="9">Cell division ATP-binding protein FtsE</fullName>
    </submittedName>
</protein>
<dbReference type="Proteomes" id="UP000288197">
    <property type="component" value="Unassembled WGS sequence"/>
</dbReference>
<evidence type="ECO:0000259" key="7">
    <source>
        <dbReference type="PROSITE" id="PS50893"/>
    </source>
</evidence>
<dbReference type="EMBL" id="NGJX01000011">
    <property type="protein sequence ID" value="RSU00776.1"/>
    <property type="molecule type" value="Genomic_DNA"/>
</dbReference>
<keyword evidence="9" id="KW-0131">Cell cycle</keyword>
<dbReference type="EMBL" id="JAAVMB010000010">
    <property type="protein sequence ID" value="NKC68300.1"/>
    <property type="molecule type" value="Genomic_DNA"/>
</dbReference>
<dbReference type="PROSITE" id="PS50893">
    <property type="entry name" value="ABC_TRANSPORTER_2"/>
    <property type="match status" value="1"/>
</dbReference>
<name>A0A369AT64_9ENTE</name>
<evidence type="ECO:0000256" key="3">
    <source>
        <dbReference type="ARBA" id="ARBA00022741"/>
    </source>
</evidence>
<evidence type="ECO:0000313" key="9">
    <source>
        <dbReference type="EMBL" id="RSU00776.1"/>
    </source>
</evidence>
<dbReference type="InterPro" id="IPR003593">
    <property type="entry name" value="AAA+_ATPase"/>
</dbReference>
<dbReference type="Proteomes" id="UP000521358">
    <property type="component" value="Unassembled WGS sequence"/>
</dbReference>
<keyword evidence="10" id="KW-1185">Reference proteome</keyword>
<keyword evidence="3" id="KW-0547">Nucleotide-binding</keyword>
<comment type="similarity">
    <text evidence="1">Belongs to the ABC transporter superfamily.</text>
</comment>
<dbReference type="GO" id="GO:0022857">
    <property type="term" value="F:transmembrane transporter activity"/>
    <property type="evidence" value="ECO:0007669"/>
    <property type="project" value="TreeGrafter"/>
</dbReference>
<comment type="function">
    <text evidence="6">Part of the ABC transporter FtsEX involved in cellular division. Has ATPase activity. Essential for cell division and viability.</text>
</comment>
<proteinExistence type="inferred from homology"/>
<keyword evidence="4 9" id="KW-0067">ATP-binding</keyword>
<dbReference type="AlphaFoldDB" id="A0A369AT64"/>
<evidence type="ECO:0000256" key="4">
    <source>
        <dbReference type="ARBA" id="ARBA00022840"/>
    </source>
</evidence>
<dbReference type="GO" id="GO:0051301">
    <property type="term" value="P:cell division"/>
    <property type="evidence" value="ECO:0007669"/>
    <property type="project" value="UniProtKB-KW"/>
</dbReference>
<evidence type="ECO:0000256" key="5">
    <source>
        <dbReference type="ARBA" id="ARBA00049360"/>
    </source>
</evidence>
<reference evidence="9 10" key="1">
    <citation type="submission" date="2017-05" db="EMBL/GenBank/DDBJ databases">
        <title>Vagococcus spp. assemblies.</title>
        <authorList>
            <person name="Gulvik C.A."/>
        </authorList>
    </citation>
    <scope>NUCLEOTIDE SEQUENCE [LARGE SCALE GENOMIC DNA]</scope>
    <source>
        <strain evidence="9 10">NCFB 2497</strain>
    </source>
</reference>
<keyword evidence="9" id="KW-0132">Cell division</keyword>
<organism evidence="9 10">
    <name type="scientific">Vagococcus fluvialis</name>
    <dbReference type="NCBI Taxonomy" id="2738"/>
    <lineage>
        <taxon>Bacteria</taxon>
        <taxon>Bacillati</taxon>
        <taxon>Bacillota</taxon>
        <taxon>Bacilli</taxon>
        <taxon>Lactobacillales</taxon>
        <taxon>Enterococcaceae</taxon>
        <taxon>Vagococcus</taxon>
    </lineage>
</organism>
<dbReference type="InterPro" id="IPR003439">
    <property type="entry name" value="ABC_transporter-like_ATP-bd"/>
</dbReference>
<dbReference type="GO" id="GO:0005524">
    <property type="term" value="F:ATP binding"/>
    <property type="evidence" value="ECO:0007669"/>
    <property type="project" value="UniProtKB-KW"/>
</dbReference>
<comment type="catalytic activity">
    <reaction evidence="5">
        <text>ATP + H2O = ADP + phosphate + H(+)</text>
        <dbReference type="Rhea" id="RHEA:13065"/>
        <dbReference type="ChEBI" id="CHEBI:15377"/>
        <dbReference type="ChEBI" id="CHEBI:15378"/>
        <dbReference type="ChEBI" id="CHEBI:30616"/>
        <dbReference type="ChEBI" id="CHEBI:43474"/>
        <dbReference type="ChEBI" id="CHEBI:456216"/>
    </reaction>
</comment>
<dbReference type="PANTHER" id="PTHR24220:SF470">
    <property type="entry name" value="CELL DIVISION ATP-BINDING PROTEIN FTSE"/>
    <property type="match status" value="1"/>
</dbReference>
<evidence type="ECO:0000256" key="1">
    <source>
        <dbReference type="ARBA" id="ARBA00005417"/>
    </source>
</evidence>
<comment type="caution">
    <text evidence="9">The sequence shown here is derived from an EMBL/GenBank/DDBJ whole genome shotgun (WGS) entry which is preliminary data.</text>
</comment>
<dbReference type="FunFam" id="3.40.50.300:FF:000056">
    <property type="entry name" value="Cell division ATP-binding protein FtsE"/>
    <property type="match status" value="1"/>
</dbReference>
<dbReference type="InterPro" id="IPR015854">
    <property type="entry name" value="ABC_transpr_LolD-like"/>
</dbReference>
<evidence type="ECO:0000313" key="10">
    <source>
        <dbReference type="Proteomes" id="UP000288197"/>
    </source>
</evidence>